<dbReference type="GO" id="GO:0050566">
    <property type="term" value="F:asparaginyl-tRNA synthase (glutamine-hydrolyzing) activity"/>
    <property type="evidence" value="ECO:0007669"/>
    <property type="project" value="UniProtKB-EC"/>
</dbReference>
<dbReference type="NCBIfam" id="NF004014">
    <property type="entry name" value="PRK05477.1-4"/>
    <property type="match status" value="1"/>
</dbReference>
<feature type="domain" description="Asn/Gln amidotransferase" evidence="8">
    <location>
        <begin position="342"/>
        <end position="489"/>
    </location>
</feature>
<name>A0A160TMC3_9ZZZZ</name>
<keyword evidence="3" id="KW-0547">Nucleotide-binding</keyword>
<evidence type="ECO:0000256" key="2">
    <source>
        <dbReference type="ARBA" id="ARBA00022598"/>
    </source>
</evidence>
<dbReference type="Pfam" id="PF02637">
    <property type="entry name" value="GatB_Yqey"/>
    <property type="match status" value="1"/>
</dbReference>
<protein>
    <submittedName>
        <fullName evidence="9">Aspartyl-tRNA(Asn) amidotransferase subunit B @ Glutamyl-tRNA(Gln) amidotransferase subunit B</fullName>
        <ecNumber evidence="9">6.3.5.6</ecNumber>
        <ecNumber evidence="9">6.3.5.7</ecNumber>
    </submittedName>
</protein>
<dbReference type="NCBIfam" id="NF004015">
    <property type="entry name" value="PRK05477.1-5"/>
    <property type="match status" value="1"/>
</dbReference>
<evidence type="ECO:0000256" key="4">
    <source>
        <dbReference type="ARBA" id="ARBA00022840"/>
    </source>
</evidence>
<dbReference type="AlphaFoldDB" id="A0A160TMC3"/>
<evidence type="ECO:0000313" key="9">
    <source>
        <dbReference type="EMBL" id="CUS45698.1"/>
    </source>
</evidence>
<dbReference type="NCBIfam" id="NF004012">
    <property type="entry name" value="PRK05477.1-2"/>
    <property type="match status" value="1"/>
</dbReference>
<dbReference type="PANTHER" id="PTHR11659">
    <property type="entry name" value="GLUTAMYL-TRNA GLN AMIDOTRANSFERASE SUBUNIT B MITOCHONDRIAL AND PROKARYOTIC PET112-RELATED"/>
    <property type="match status" value="1"/>
</dbReference>
<dbReference type="SUPFAM" id="SSF89095">
    <property type="entry name" value="GatB/YqeY motif"/>
    <property type="match status" value="1"/>
</dbReference>
<dbReference type="InterPro" id="IPR006075">
    <property type="entry name" value="Asn/Gln-tRNA_Trfase_suB/E_cat"/>
</dbReference>
<gene>
    <name evidence="9" type="ORF">MGWOODY_Smn2880</name>
</gene>
<keyword evidence="2 9" id="KW-0436">Ligase</keyword>
<evidence type="ECO:0000256" key="3">
    <source>
        <dbReference type="ARBA" id="ARBA00022741"/>
    </source>
</evidence>
<dbReference type="GO" id="GO:0016740">
    <property type="term" value="F:transferase activity"/>
    <property type="evidence" value="ECO:0007669"/>
    <property type="project" value="UniProtKB-KW"/>
</dbReference>
<evidence type="ECO:0000256" key="5">
    <source>
        <dbReference type="ARBA" id="ARBA00022917"/>
    </source>
</evidence>
<dbReference type="PROSITE" id="PS01234">
    <property type="entry name" value="GATB"/>
    <property type="match status" value="1"/>
</dbReference>
<evidence type="ECO:0000256" key="1">
    <source>
        <dbReference type="ARBA" id="ARBA00005306"/>
    </source>
</evidence>
<keyword evidence="9" id="KW-0808">Transferase</keyword>
<comment type="catalytic activity">
    <reaction evidence="6">
        <text>L-aspartyl-tRNA(Asn) + L-glutamine + ATP + H2O = L-asparaginyl-tRNA(Asn) + L-glutamate + ADP + phosphate + 2 H(+)</text>
        <dbReference type="Rhea" id="RHEA:14513"/>
        <dbReference type="Rhea" id="RHEA-COMP:9674"/>
        <dbReference type="Rhea" id="RHEA-COMP:9677"/>
        <dbReference type="ChEBI" id="CHEBI:15377"/>
        <dbReference type="ChEBI" id="CHEBI:15378"/>
        <dbReference type="ChEBI" id="CHEBI:29985"/>
        <dbReference type="ChEBI" id="CHEBI:30616"/>
        <dbReference type="ChEBI" id="CHEBI:43474"/>
        <dbReference type="ChEBI" id="CHEBI:58359"/>
        <dbReference type="ChEBI" id="CHEBI:78515"/>
        <dbReference type="ChEBI" id="CHEBI:78516"/>
        <dbReference type="ChEBI" id="CHEBI:456216"/>
    </reaction>
</comment>
<dbReference type="EMBL" id="CZQE01000292">
    <property type="protein sequence ID" value="CUS45698.1"/>
    <property type="molecule type" value="Genomic_DNA"/>
</dbReference>
<dbReference type="GO" id="GO:0006412">
    <property type="term" value="P:translation"/>
    <property type="evidence" value="ECO:0007669"/>
    <property type="project" value="UniProtKB-KW"/>
</dbReference>
<dbReference type="InterPro" id="IPR003789">
    <property type="entry name" value="Asn/Gln_tRNA_amidoTrase-B-like"/>
</dbReference>
<evidence type="ECO:0000256" key="7">
    <source>
        <dbReference type="ARBA" id="ARBA00047913"/>
    </source>
</evidence>
<keyword evidence="5" id="KW-0648">Protein biosynthesis</keyword>
<dbReference type="SUPFAM" id="SSF55931">
    <property type="entry name" value="Glutamine synthetase/guanido kinase"/>
    <property type="match status" value="1"/>
</dbReference>
<evidence type="ECO:0000256" key="6">
    <source>
        <dbReference type="ARBA" id="ARBA00047380"/>
    </source>
</evidence>
<dbReference type="InterPro" id="IPR017958">
    <property type="entry name" value="Gln-tRNA_amidoTrfase_suB_CS"/>
</dbReference>
<dbReference type="PANTHER" id="PTHR11659:SF0">
    <property type="entry name" value="GLUTAMYL-TRNA(GLN) AMIDOTRANSFERASE SUBUNIT B, MITOCHONDRIAL"/>
    <property type="match status" value="1"/>
</dbReference>
<keyword evidence="4" id="KW-0067">ATP-binding</keyword>
<dbReference type="GO" id="GO:0070681">
    <property type="term" value="P:glutaminyl-tRNAGln biosynthesis via transamidation"/>
    <property type="evidence" value="ECO:0007669"/>
    <property type="project" value="TreeGrafter"/>
</dbReference>
<dbReference type="Gene3D" id="1.10.10.410">
    <property type="match status" value="1"/>
</dbReference>
<dbReference type="InterPro" id="IPR017959">
    <property type="entry name" value="Asn/Gln-tRNA_amidoTrfase_suB/E"/>
</dbReference>
<sequence>MTEASYRIRGATGDWEVVVGLEVHAQVTSNAKLFSGAATAFGAEPNTQVSLVDAAMPGMLPVPNRECIRQAVRTGMAIDAAINKWSRFDRKNYFYADLPQGYQISQLYHPLVGEGRIAISLDEKDPDAATKEIGVERIHVEQDAGKLMHDQHPTQSYVDLNRSGVALMEIVSRPDMTSPAEAGAYLRKLRSILRYVGSCDGNMEEGSMRADVNVSVRKPGDPLGTRTETKNVNSVRFVMAVVEQEALRQVTALEAGERIVQETRLYDPDRNETRSMRSKEDAHDYRYFPDPDLLPLELDDAFLEECRASLPELPDAKRRRYESLGITPYNAAVLTAEVEAARWFDTLLDAGAKPVAGANWVTSELFGALNRLGKGIEESPVSPTQAAELLGLVADGTLSGTLAKQVFEIMLETGQGAGAIVEERGLKQTSDTGAIEKVIADVMAANEDKVTEYRSGKDKLFGFFVGQTMKAMGGKANPGVVNDLLKKLLA</sequence>
<dbReference type="EC" id="6.3.5.7" evidence="9"/>
<dbReference type="GO" id="GO:0050567">
    <property type="term" value="F:glutaminyl-tRNA synthase (glutamine-hydrolyzing) activity"/>
    <property type="evidence" value="ECO:0007669"/>
    <property type="project" value="UniProtKB-EC"/>
</dbReference>
<dbReference type="InterPro" id="IPR018027">
    <property type="entry name" value="Asn/Gln_amidotransferase"/>
</dbReference>
<dbReference type="InterPro" id="IPR014746">
    <property type="entry name" value="Gln_synth/guanido_kin_cat_dom"/>
</dbReference>
<evidence type="ECO:0000259" key="8">
    <source>
        <dbReference type="SMART" id="SM00845"/>
    </source>
</evidence>
<comment type="catalytic activity">
    <reaction evidence="7">
        <text>L-glutamyl-tRNA(Gln) + L-glutamine + ATP + H2O = L-glutaminyl-tRNA(Gln) + L-glutamate + ADP + phosphate + H(+)</text>
        <dbReference type="Rhea" id="RHEA:17521"/>
        <dbReference type="Rhea" id="RHEA-COMP:9681"/>
        <dbReference type="Rhea" id="RHEA-COMP:9684"/>
        <dbReference type="ChEBI" id="CHEBI:15377"/>
        <dbReference type="ChEBI" id="CHEBI:15378"/>
        <dbReference type="ChEBI" id="CHEBI:29985"/>
        <dbReference type="ChEBI" id="CHEBI:30616"/>
        <dbReference type="ChEBI" id="CHEBI:43474"/>
        <dbReference type="ChEBI" id="CHEBI:58359"/>
        <dbReference type="ChEBI" id="CHEBI:78520"/>
        <dbReference type="ChEBI" id="CHEBI:78521"/>
        <dbReference type="ChEBI" id="CHEBI:456216"/>
    </reaction>
</comment>
<reference evidence="9" key="1">
    <citation type="submission" date="2015-10" db="EMBL/GenBank/DDBJ databases">
        <authorList>
            <person name="Gilbert D.G."/>
        </authorList>
    </citation>
    <scope>NUCLEOTIDE SEQUENCE</scope>
</reference>
<organism evidence="9">
    <name type="scientific">hydrothermal vent metagenome</name>
    <dbReference type="NCBI Taxonomy" id="652676"/>
    <lineage>
        <taxon>unclassified sequences</taxon>
        <taxon>metagenomes</taxon>
        <taxon>ecological metagenomes</taxon>
    </lineage>
</organism>
<proteinExistence type="inferred from homology"/>
<comment type="similarity">
    <text evidence="1">Belongs to the GatB/GatE family. GatB subfamily.</text>
</comment>
<dbReference type="EC" id="6.3.5.6" evidence="9"/>
<dbReference type="Pfam" id="PF02934">
    <property type="entry name" value="GatB_N"/>
    <property type="match status" value="1"/>
</dbReference>
<dbReference type="HAMAP" id="MF_00121">
    <property type="entry name" value="GatB"/>
    <property type="match status" value="1"/>
</dbReference>
<dbReference type="InterPro" id="IPR004413">
    <property type="entry name" value="GatB"/>
</dbReference>
<dbReference type="SMART" id="SM00845">
    <property type="entry name" value="GatB_Yqey"/>
    <property type="match status" value="1"/>
</dbReference>
<dbReference type="GO" id="GO:0005524">
    <property type="term" value="F:ATP binding"/>
    <property type="evidence" value="ECO:0007669"/>
    <property type="project" value="UniProtKB-KW"/>
</dbReference>
<dbReference type="InterPro" id="IPR023168">
    <property type="entry name" value="GatB_Yqey_C_2"/>
</dbReference>
<dbReference type="NCBIfam" id="TIGR00133">
    <property type="entry name" value="gatB"/>
    <property type="match status" value="1"/>
</dbReference>
<accession>A0A160TMC3</accession>
<dbReference type="FunFam" id="1.10.10.410:FF:000001">
    <property type="entry name" value="Aspartyl/glutamyl-tRNA(Asn/Gln) amidotransferase subunit B"/>
    <property type="match status" value="1"/>
</dbReference>